<evidence type="ECO:0000313" key="2">
    <source>
        <dbReference type="EMBL" id="GAA4982094.1"/>
    </source>
</evidence>
<dbReference type="PANTHER" id="PTHR13504">
    <property type="entry name" value="FIDO DOMAIN-CONTAINING PROTEIN DDB_G0283145"/>
    <property type="match status" value="1"/>
</dbReference>
<feature type="domain" description="Fido" evidence="1">
    <location>
        <begin position="153"/>
        <end position="300"/>
    </location>
</feature>
<name>A0ABP9HYA1_9ACTN</name>
<reference evidence="3" key="1">
    <citation type="journal article" date="2019" name="Int. J. Syst. Evol. Microbiol.">
        <title>The Global Catalogue of Microorganisms (GCM) 10K type strain sequencing project: providing services to taxonomists for standard genome sequencing and annotation.</title>
        <authorList>
            <consortium name="The Broad Institute Genomics Platform"/>
            <consortium name="The Broad Institute Genome Sequencing Center for Infectious Disease"/>
            <person name="Wu L."/>
            <person name="Ma J."/>
        </authorList>
    </citation>
    <scope>NUCLEOTIDE SEQUENCE [LARGE SCALE GENOMIC DNA]</scope>
    <source>
        <strain evidence="3">JCM 18126</strain>
    </source>
</reference>
<organism evidence="2 3">
    <name type="scientific">Kineococcus glutinatus</name>
    <dbReference type="NCBI Taxonomy" id="1070872"/>
    <lineage>
        <taxon>Bacteria</taxon>
        <taxon>Bacillati</taxon>
        <taxon>Actinomycetota</taxon>
        <taxon>Actinomycetes</taxon>
        <taxon>Kineosporiales</taxon>
        <taxon>Kineosporiaceae</taxon>
        <taxon>Kineococcus</taxon>
    </lineage>
</organism>
<dbReference type="RefSeq" id="WP_345712647.1">
    <property type="nucleotide sequence ID" value="NZ_BAABIL010000330.1"/>
</dbReference>
<protein>
    <submittedName>
        <fullName evidence="2">Fic family protein</fullName>
    </submittedName>
</protein>
<dbReference type="InterPro" id="IPR040198">
    <property type="entry name" value="Fido_containing"/>
</dbReference>
<proteinExistence type="predicted"/>
<keyword evidence="3" id="KW-1185">Reference proteome</keyword>
<evidence type="ECO:0000259" key="1">
    <source>
        <dbReference type="PROSITE" id="PS51459"/>
    </source>
</evidence>
<dbReference type="SUPFAM" id="SSF140931">
    <property type="entry name" value="Fic-like"/>
    <property type="match status" value="1"/>
</dbReference>
<comment type="caution">
    <text evidence="2">The sequence shown here is derived from an EMBL/GenBank/DDBJ whole genome shotgun (WGS) entry which is preliminary data.</text>
</comment>
<dbReference type="EMBL" id="BAABIL010000330">
    <property type="protein sequence ID" value="GAA4982094.1"/>
    <property type="molecule type" value="Genomic_DNA"/>
</dbReference>
<accession>A0ABP9HYA1</accession>
<dbReference type="PROSITE" id="PS51459">
    <property type="entry name" value="FIDO"/>
    <property type="match status" value="1"/>
</dbReference>
<dbReference type="InterPro" id="IPR025758">
    <property type="entry name" value="Fic/DOC_N"/>
</dbReference>
<dbReference type="Pfam" id="PF02661">
    <property type="entry name" value="Fic"/>
    <property type="match status" value="1"/>
</dbReference>
<dbReference type="InterPro" id="IPR003812">
    <property type="entry name" value="Fido"/>
</dbReference>
<evidence type="ECO:0000313" key="3">
    <source>
        <dbReference type="Proteomes" id="UP001501195"/>
    </source>
</evidence>
<dbReference type="Pfam" id="PF13784">
    <property type="entry name" value="Fic_N"/>
    <property type="match status" value="1"/>
</dbReference>
<dbReference type="Gene3D" id="1.10.3290.10">
    <property type="entry name" value="Fido-like domain"/>
    <property type="match status" value="1"/>
</dbReference>
<gene>
    <name evidence="2" type="ORF">GCM10023225_22540</name>
</gene>
<dbReference type="PANTHER" id="PTHR13504:SF38">
    <property type="entry name" value="FIDO DOMAIN-CONTAINING PROTEIN"/>
    <property type="match status" value="1"/>
</dbReference>
<dbReference type="Proteomes" id="UP001501195">
    <property type="component" value="Unassembled WGS sequence"/>
</dbReference>
<dbReference type="InterPro" id="IPR036597">
    <property type="entry name" value="Fido-like_dom_sf"/>
</dbReference>
<sequence>MLPPEDVGFAASGDAAARWPAFGLESVPWQPADAAYGPRSGRSRHQGPYEAAVPAVIAHARPSLPVAAMALVTEASAEIARFDGEVLGSGRVISFAALLLRTEAASSSQIEHLTSSPKAIALAELGRRGRANADEIVANVAAMHTALQQTEHLDVEAVLEMHRVLMTTSMPHAAGRWRSEQVWIGGSGRSPHGADYIAPVHQRVPAAMADLMAFIARDDLPVLAQAALAHAQFEAIHPFPDGNGRTGRALLHAQLRVARLAREALVPISAGLLADTGRYFQALDAYRAGDVEPIVRQVCEAVFPAVGNARRLIADVRDARARWAQQIRARRDAAALRLADLVMTRPVVDAKLVAEQLQISPVNAQVAIDRLVDATVLEQIGNGRRDRVWQAPEVLAAMEDFAARASHRVP</sequence>